<accession>A0ABW0UM89</accession>
<evidence type="ECO:0000313" key="2">
    <source>
        <dbReference type="Proteomes" id="UP001596154"/>
    </source>
</evidence>
<keyword evidence="2" id="KW-1185">Reference proteome</keyword>
<comment type="caution">
    <text evidence="1">The sequence shown here is derived from an EMBL/GenBank/DDBJ whole genome shotgun (WGS) entry which is preliminary data.</text>
</comment>
<gene>
    <name evidence="1" type="ORF">ACFPZJ_13000</name>
</gene>
<dbReference type="Proteomes" id="UP001596154">
    <property type="component" value="Unassembled WGS sequence"/>
</dbReference>
<dbReference type="EMBL" id="JBHSNY010000004">
    <property type="protein sequence ID" value="MFC5634677.1"/>
    <property type="molecule type" value="Genomic_DNA"/>
</dbReference>
<evidence type="ECO:0000313" key="1">
    <source>
        <dbReference type="EMBL" id="MFC5634677.1"/>
    </source>
</evidence>
<sequence length="136" mass="15186">MSTSSLFGPDRKRVGYEDQEWAVWVLGLDDIHQKDSLAEALEMANELNATFAELRMRDSSEFSPVLHAVVLRRGYAWTQATEHARKLDCGHPDCGPCSFDRAIPIRCTRCKDEDGPFTDDGLCEPCARPMPLDGVA</sequence>
<evidence type="ECO:0008006" key="3">
    <source>
        <dbReference type="Google" id="ProtNLM"/>
    </source>
</evidence>
<proteinExistence type="predicted"/>
<protein>
    <recommendedName>
        <fullName evidence="3">TerY-C metal binding domain-containing protein</fullName>
    </recommendedName>
</protein>
<dbReference type="RefSeq" id="WP_381020729.1">
    <property type="nucleotide sequence ID" value="NZ_JBHSNY010000004.1"/>
</dbReference>
<name>A0ABW0UM89_9ACTN</name>
<organism evidence="1 2">
    <name type="scientific">Streptomyces bullii</name>
    <dbReference type="NCBI Taxonomy" id="349910"/>
    <lineage>
        <taxon>Bacteria</taxon>
        <taxon>Bacillati</taxon>
        <taxon>Actinomycetota</taxon>
        <taxon>Actinomycetes</taxon>
        <taxon>Kitasatosporales</taxon>
        <taxon>Streptomycetaceae</taxon>
        <taxon>Streptomyces</taxon>
    </lineage>
</organism>
<reference evidence="2" key="1">
    <citation type="journal article" date="2019" name="Int. J. Syst. Evol. Microbiol.">
        <title>The Global Catalogue of Microorganisms (GCM) 10K type strain sequencing project: providing services to taxonomists for standard genome sequencing and annotation.</title>
        <authorList>
            <consortium name="The Broad Institute Genomics Platform"/>
            <consortium name="The Broad Institute Genome Sequencing Center for Infectious Disease"/>
            <person name="Wu L."/>
            <person name="Ma J."/>
        </authorList>
    </citation>
    <scope>NUCLEOTIDE SEQUENCE [LARGE SCALE GENOMIC DNA]</scope>
    <source>
        <strain evidence="2">CGMCC 4.7248</strain>
    </source>
</reference>